<reference evidence="3 4" key="1">
    <citation type="submission" date="2024-04" db="EMBL/GenBank/DDBJ databases">
        <title>Draft genome sequence of Thalassolituus maritimus NBRC 116585.</title>
        <authorList>
            <person name="Miyakawa T."/>
            <person name="Kusuya Y."/>
            <person name="Miura T."/>
        </authorList>
    </citation>
    <scope>NUCLEOTIDE SEQUENCE [LARGE SCALE GENOMIC DNA]</scope>
    <source>
        <strain evidence="3 4">5NW40-0001</strain>
    </source>
</reference>
<keyword evidence="1" id="KW-0472">Membrane</keyword>
<evidence type="ECO:0000313" key="3">
    <source>
        <dbReference type="EMBL" id="GAA6145460.1"/>
    </source>
</evidence>
<comment type="caution">
    <text evidence="3">The sequence shown here is derived from an EMBL/GenBank/DDBJ whole genome shotgun (WGS) entry which is preliminary data.</text>
</comment>
<gene>
    <name evidence="3" type="ORF">NBRC116585_15780</name>
</gene>
<organism evidence="3 4">
    <name type="scientific">Thalassolituus maritimus</name>
    <dbReference type="NCBI Taxonomy" id="484498"/>
    <lineage>
        <taxon>Bacteria</taxon>
        <taxon>Pseudomonadati</taxon>
        <taxon>Pseudomonadota</taxon>
        <taxon>Gammaproteobacteria</taxon>
        <taxon>Oceanospirillales</taxon>
        <taxon>Oceanospirillaceae</taxon>
        <taxon>Thalassolituus</taxon>
    </lineage>
</organism>
<protein>
    <submittedName>
        <fullName evidence="3">DUF2062 domain-containing protein</fullName>
    </submittedName>
</protein>
<evidence type="ECO:0000313" key="4">
    <source>
        <dbReference type="Proteomes" id="UP001481413"/>
    </source>
</evidence>
<accession>A0ABP9ZZ84</accession>
<evidence type="ECO:0000256" key="1">
    <source>
        <dbReference type="SAM" id="Phobius"/>
    </source>
</evidence>
<feature type="domain" description="DUF2062" evidence="2">
    <location>
        <begin position="24"/>
        <end position="165"/>
    </location>
</feature>
<keyword evidence="4" id="KW-1185">Reference proteome</keyword>
<dbReference type="PANTHER" id="PTHR40547:SF1">
    <property type="entry name" value="SLL0298 PROTEIN"/>
    <property type="match status" value="1"/>
</dbReference>
<keyword evidence="1" id="KW-1133">Transmembrane helix</keyword>
<dbReference type="EMBL" id="BAABWH010000004">
    <property type="protein sequence ID" value="GAA6145460.1"/>
    <property type="molecule type" value="Genomic_DNA"/>
</dbReference>
<evidence type="ECO:0000259" key="2">
    <source>
        <dbReference type="Pfam" id="PF09835"/>
    </source>
</evidence>
<feature type="transmembrane region" description="Helical" evidence="1">
    <location>
        <begin position="130"/>
        <end position="153"/>
    </location>
</feature>
<dbReference type="InterPro" id="IPR018639">
    <property type="entry name" value="DUF2062"/>
</dbReference>
<feature type="transmembrane region" description="Helical" evidence="1">
    <location>
        <begin position="47"/>
        <end position="73"/>
    </location>
</feature>
<sequence length="179" mass="20641">MSMPKKLLKRFFPSPEQVQRKRSLRFLAPLFRKPNLWHVNRRAVARAFLIGVFTAFLPLPFQMGIAAFLAFYVNANVPISIGLVWISNPVTIPPIFYATYLLGAQLLNTDPIDFKIELSLDWALNNLADFWAPLFVGSMTAGIILSVLAYFVIHLAWRRHVSKAWERRKRRRLKAQSES</sequence>
<keyword evidence="1" id="KW-0812">Transmembrane</keyword>
<name>A0ABP9ZZ84_9GAMM</name>
<proteinExistence type="predicted"/>
<dbReference type="Proteomes" id="UP001481413">
    <property type="component" value="Unassembled WGS sequence"/>
</dbReference>
<dbReference type="Pfam" id="PF09835">
    <property type="entry name" value="DUF2062"/>
    <property type="match status" value="1"/>
</dbReference>
<dbReference type="PANTHER" id="PTHR40547">
    <property type="entry name" value="SLL0298 PROTEIN"/>
    <property type="match status" value="1"/>
</dbReference>